<name>M6GU40_LEPIR</name>
<comment type="caution">
    <text evidence="1">The sequence shown here is derived from an EMBL/GenBank/DDBJ whole genome shotgun (WGS) entry which is preliminary data.</text>
</comment>
<proteinExistence type="predicted"/>
<organism evidence="1 2">
    <name type="scientific">Leptospira interrogans str. 2006001854</name>
    <dbReference type="NCBI Taxonomy" id="1001590"/>
    <lineage>
        <taxon>Bacteria</taxon>
        <taxon>Pseudomonadati</taxon>
        <taxon>Spirochaetota</taxon>
        <taxon>Spirochaetia</taxon>
        <taxon>Leptospirales</taxon>
        <taxon>Leptospiraceae</taxon>
        <taxon>Leptospira</taxon>
    </lineage>
</organism>
<evidence type="ECO:0000313" key="1">
    <source>
        <dbReference type="EMBL" id="EMM82401.1"/>
    </source>
</evidence>
<protein>
    <submittedName>
        <fullName evidence="1">Uncharacterized protein</fullName>
    </submittedName>
</protein>
<reference evidence="1 2" key="1">
    <citation type="submission" date="2013-01" db="EMBL/GenBank/DDBJ databases">
        <authorList>
            <person name="Harkins D.M."/>
            <person name="Durkin A.S."/>
            <person name="Brinkac L.M."/>
            <person name="Haft D.H."/>
            <person name="Selengut J.D."/>
            <person name="Sanka R."/>
            <person name="DePew J."/>
            <person name="Purushe J."/>
            <person name="Hospenthal D.R."/>
            <person name="Murray C.K."/>
            <person name="Pimentel G."/>
            <person name="Wasfy M."/>
            <person name="Parker T."/>
            <person name="Miller R.S."/>
            <person name="Vinetz J.M."/>
            <person name="Sutton G.G."/>
            <person name="Nierman W.C."/>
            <person name="Fouts D.E."/>
        </authorList>
    </citation>
    <scope>NUCLEOTIDE SEQUENCE [LARGE SCALE GENOMIC DNA]</scope>
    <source>
        <strain evidence="1 2">2006001854</strain>
    </source>
</reference>
<dbReference type="AlphaFoldDB" id="M6GU40"/>
<gene>
    <name evidence="1" type="ORF">LEP1GSC037_1915</name>
</gene>
<dbReference type="Proteomes" id="UP000012128">
    <property type="component" value="Unassembled WGS sequence"/>
</dbReference>
<evidence type="ECO:0000313" key="2">
    <source>
        <dbReference type="Proteomes" id="UP000012128"/>
    </source>
</evidence>
<dbReference type="EMBL" id="AFLW02000081">
    <property type="protein sequence ID" value="EMM82401.1"/>
    <property type="molecule type" value="Genomic_DNA"/>
</dbReference>
<accession>M6GU40</accession>
<sequence length="61" mass="7325">MNFQKLIRSFYRMLFSNEFILDDKKMRKNIYCSAWGAPYQSLSQNARTTTFLNDEKNHPKS</sequence>